<evidence type="ECO:0000256" key="1">
    <source>
        <dbReference type="SAM" id="MobiDB-lite"/>
    </source>
</evidence>
<protein>
    <submittedName>
        <fullName evidence="2">Uncharacterized protein</fullName>
    </submittedName>
</protein>
<reference evidence="2 3" key="1">
    <citation type="submission" date="2024-04" db="EMBL/GenBank/DDBJ databases">
        <title>Phyllosticta paracitricarpa is synonymous to the EU quarantine fungus P. citricarpa based on phylogenomic analyses.</title>
        <authorList>
            <consortium name="Lawrence Berkeley National Laboratory"/>
            <person name="Van Ingen-Buijs V.A."/>
            <person name="Van Westerhoven A.C."/>
            <person name="Haridas S."/>
            <person name="Skiadas P."/>
            <person name="Martin F."/>
            <person name="Groenewald J.Z."/>
            <person name="Crous P.W."/>
            <person name="Seidl M.F."/>
        </authorList>
    </citation>
    <scope>NUCLEOTIDE SEQUENCE [LARGE SCALE GENOMIC DNA]</scope>
    <source>
        <strain evidence="2 3">CBS 123371</strain>
    </source>
</reference>
<gene>
    <name evidence="2" type="ORF">IWZ03DRAFT_23713</name>
</gene>
<accession>A0ABR1KZY1</accession>
<dbReference type="Proteomes" id="UP001363622">
    <property type="component" value="Unassembled WGS sequence"/>
</dbReference>
<dbReference type="EMBL" id="JBBPHU010000001">
    <property type="protein sequence ID" value="KAK7524387.1"/>
    <property type="molecule type" value="Genomic_DNA"/>
</dbReference>
<keyword evidence="3" id="KW-1185">Reference proteome</keyword>
<feature type="region of interest" description="Disordered" evidence="1">
    <location>
        <begin position="55"/>
        <end position="113"/>
    </location>
</feature>
<proteinExistence type="predicted"/>
<sequence length="179" mass="20065">MPIDWKTPESYRRLLAAMCAAQDGTIDFKKVAYYYGKGATYDSIEGRFRHAKKEAKKLQSEAEKEGRKMPVTRPKSANSTPRKPKATPSIENGVKTGRVSKSPSKKRSTAGNLSPVVKLEADSGSSAADTPSWATWIAWTWTLAFHPTSFRMTSTRFEDLRKIAVDMCLWSGFTFRAEF</sequence>
<comment type="caution">
    <text evidence="2">The sequence shown here is derived from an EMBL/GenBank/DDBJ whole genome shotgun (WGS) entry which is preliminary data.</text>
</comment>
<name>A0ABR1KZY1_9PEZI</name>
<evidence type="ECO:0000313" key="3">
    <source>
        <dbReference type="Proteomes" id="UP001363622"/>
    </source>
</evidence>
<feature type="compositionally biased region" description="Basic and acidic residues" evidence="1">
    <location>
        <begin position="56"/>
        <end position="68"/>
    </location>
</feature>
<organism evidence="2 3">
    <name type="scientific">Phyllosticta citriasiana</name>
    <dbReference type="NCBI Taxonomy" id="595635"/>
    <lineage>
        <taxon>Eukaryota</taxon>
        <taxon>Fungi</taxon>
        <taxon>Dikarya</taxon>
        <taxon>Ascomycota</taxon>
        <taxon>Pezizomycotina</taxon>
        <taxon>Dothideomycetes</taxon>
        <taxon>Dothideomycetes incertae sedis</taxon>
        <taxon>Botryosphaeriales</taxon>
        <taxon>Phyllostictaceae</taxon>
        <taxon>Phyllosticta</taxon>
    </lineage>
</organism>
<evidence type="ECO:0000313" key="2">
    <source>
        <dbReference type="EMBL" id="KAK7524387.1"/>
    </source>
</evidence>